<keyword evidence="1" id="KW-0472">Membrane</keyword>
<dbReference type="Pfam" id="PF00892">
    <property type="entry name" value="EamA"/>
    <property type="match status" value="2"/>
</dbReference>
<dbReference type="Gene3D" id="1.10.3730.20">
    <property type="match status" value="1"/>
</dbReference>
<dbReference type="PANTHER" id="PTHR22911:SF135">
    <property type="entry name" value="BLR4310 PROTEIN"/>
    <property type="match status" value="1"/>
</dbReference>
<evidence type="ECO:0000259" key="2">
    <source>
        <dbReference type="Pfam" id="PF00892"/>
    </source>
</evidence>
<feature type="transmembrane region" description="Helical" evidence="1">
    <location>
        <begin position="126"/>
        <end position="144"/>
    </location>
</feature>
<proteinExistence type="predicted"/>
<feature type="domain" description="EamA" evidence="2">
    <location>
        <begin position="149"/>
        <end position="279"/>
    </location>
</feature>
<keyword evidence="1" id="KW-0812">Transmembrane</keyword>
<evidence type="ECO:0000313" key="4">
    <source>
        <dbReference type="Proteomes" id="UP000549457"/>
    </source>
</evidence>
<name>A0A840STZ6_9RHOB</name>
<feature type="transmembrane region" description="Helical" evidence="1">
    <location>
        <begin position="150"/>
        <end position="168"/>
    </location>
</feature>
<feature type="transmembrane region" description="Helical" evidence="1">
    <location>
        <begin position="262"/>
        <end position="280"/>
    </location>
</feature>
<feature type="transmembrane region" description="Helical" evidence="1">
    <location>
        <begin position="235"/>
        <end position="256"/>
    </location>
</feature>
<feature type="transmembrane region" description="Helical" evidence="1">
    <location>
        <begin position="68"/>
        <end position="90"/>
    </location>
</feature>
<feature type="transmembrane region" description="Helical" evidence="1">
    <location>
        <begin position="206"/>
        <end position="228"/>
    </location>
</feature>
<evidence type="ECO:0000313" key="3">
    <source>
        <dbReference type="EMBL" id="MBB5223985.1"/>
    </source>
</evidence>
<feature type="domain" description="EamA" evidence="2">
    <location>
        <begin position="8"/>
        <end position="140"/>
    </location>
</feature>
<feature type="transmembrane region" description="Helical" evidence="1">
    <location>
        <begin position="37"/>
        <end position="56"/>
    </location>
</feature>
<feature type="transmembrane region" description="Helical" evidence="1">
    <location>
        <begin position="180"/>
        <end position="200"/>
    </location>
</feature>
<gene>
    <name evidence="3" type="ORF">HNP73_003946</name>
</gene>
<organism evidence="3 4">
    <name type="scientific">Amaricoccus macauensis</name>
    <dbReference type="NCBI Taxonomy" id="57001"/>
    <lineage>
        <taxon>Bacteria</taxon>
        <taxon>Pseudomonadati</taxon>
        <taxon>Pseudomonadota</taxon>
        <taxon>Alphaproteobacteria</taxon>
        <taxon>Rhodobacterales</taxon>
        <taxon>Paracoccaceae</taxon>
        <taxon>Amaricoccus</taxon>
    </lineage>
</organism>
<dbReference type="PANTHER" id="PTHR22911">
    <property type="entry name" value="ACYL-MALONYL CONDENSING ENZYME-RELATED"/>
    <property type="match status" value="1"/>
</dbReference>
<dbReference type="Proteomes" id="UP000549457">
    <property type="component" value="Unassembled WGS sequence"/>
</dbReference>
<dbReference type="InterPro" id="IPR037185">
    <property type="entry name" value="EmrE-like"/>
</dbReference>
<dbReference type="GO" id="GO:0016020">
    <property type="term" value="C:membrane"/>
    <property type="evidence" value="ECO:0007669"/>
    <property type="project" value="InterPro"/>
</dbReference>
<keyword evidence="1" id="KW-1133">Transmembrane helix</keyword>
<evidence type="ECO:0000256" key="1">
    <source>
        <dbReference type="SAM" id="Phobius"/>
    </source>
</evidence>
<feature type="transmembrane region" description="Helical" evidence="1">
    <location>
        <begin position="96"/>
        <end position="114"/>
    </location>
</feature>
<accession>A0A840STZ6</accession>
<comment type="caution">
    <text evidence="3">The sequence shown here is derived from an EMBL/GenBank/DDBJ whole genome shotgun (WGS) entry which is preliminary data.</text>
</comment>
<sequence length="318" mass="34507">MPLTSNTRGAMFALAAFGIYSTHDVVVKFLGEVYAPFQIVFFSTLFGFPIVTLMLLRDRMQGDLRPRHPWWTLLRTAAAVVSTTSAFYAFSVLPLAQTYALIFAAPLLITVLAVPVLGETVGLHRSIAVMVGLLGVLVVLRPGATEFSSGHLAALAAAVCSSVAAVVVRKIGAEERSAVLLLYPMVANILVMGCILPFVYKPMPGLHLGGVALMALLGFTAALCQIAAYRTGRAVVVAPMQYSQILWAVVYGAFFFHERPDWPTALGAGIIILSGIYVVFREDSRSSTRPVLRTESRYVSGIYPRISLLRRLARRDAD</sequence>
<keyword evidence="4" id="KW-1185">Reference proteome</keyword>
<protein>
    <submittedName>
        <fullName evidence="3">S-adenosylmethionine uptake transporter</fullName>
    </submittedName>
</protein>
<dbReference type="InterPro" id="IPR000620">
    <property type="entry name" value="EamA_dom"/>
</dbReference>
<dbReference type="EMBL" id="JACHFM010000005">
    <property type="protein sequence ID" value="MBB5223985.1"/>
    <property type="molecule type" value="Genomic_DNA"/>
</dbReference>
<dbReference type="SUPFAM" id="SSF103481">
    <property type="entry name" value="Multidrug resistance efflux transporter EmrE"/>
    <property type="match status" value="2"/>
</dbReference>
<dbReference type="AlphaFoldDB" id="A0A840STZ6"/>
<reference evidence="3 4" key="1">
    <citation type="submission" date="2020-08" db="EMBL/GenBank/DDBJ databases">
        <title>Genomic Encyclopedia of Type Strains, Phase IV (KMG-IV): sequencing the most valuable type-strain genomes for metagenomic binning, comparative biology and taxonomic classification.</title>
        <authorList>
            <person name="Goeker M."/>
        </authorList>
    </citation>
    <scope>NUCLEOTIDE SEQUENCE [LARGE SCALE GENOMIC DNA]</scope>
    <source>
        <strain evidence="3 4">DSM 101730</strain>
    </source>
</reference>